<keyword evidence="2 5" id="KW-0560">Oxidoreductase</keyword>
<keyword evidence="1" id="KW-0285">Flavoprotein</keyword>
<dbReference type="InterPro" id="IPR003953">
    <property type="entry name" value="FAD-dep_OxRdtase_2_FAD-bd"/>
</dbReference>
<feature type="domain" description="FAD-dependent oxidoreductase 2 FAD-binding" evidence="4">
    <location>
        <begin position="102"/>
        <end position="492"/>
    </location>
</feature>
<dbReference type="InterPro" id="IPR027477">
    <property type="entry name" value="Succ_DH/fumarate_Rdtase_cat_sf"/>
</dbReference>
<reference evidence="5" key="1">
    <citation type="submission" date="2010-02" db="EMBL/GenBank/DDBJ databases">
        <title>Complete sequence of Aciduliprofundum boonei T469.</title>
        <authorList>
            <consortium name="US DOE Joint Genome Institute"/>
            <person name="Lucas S."/>
            <person name="Copeland A."/>
            <person name="Lapidus A."/>
            <person name="Cheng J.-F."/>
            <person name="Bruce D."/>
            <person name="Goodwin L."/>
            <person name="Pitluck S."/>
            <person name="Saunders E."/>
            <person name="Detter J.C."/>
            <person name="Han C."/>
            <person name="Tapia R."/>
            <person name="Land M."/>
            <person name="Hauser L."/>
            <person name="Kyrpides N."/>
            <person name="Mikhailova N."/>
            <person name="Flores G."/>
            <person name="Reysenbach A.-L."/>
            <person name="Woyke T."/>
        </authorList>
    </citation>
    <scope>NUCLEOTIDE SEQUENCE</scope>
    <source>
        <strain evidence="5">T469</strain>
    </source>
</reference>
<dbReference type="RefSeq" id="WP_012997283.1">
    <property type="nucleotide sequence ID" value="NC_013926.1"/>
</dbReference>
<evidence type="ECO:0000313" key="6">
    <source>
        <dbReference type="Proteomes" id="UP000001400"/>
    </source>
</evidence>
<dbReference type="KEGG" id="abi:Aboo_0982"/>
<dbReference type="HOGENOM" id="CLU_014312_8_4_2"/>
<evidence type="ECO:0000256" key="2">
    <source>
        <dbReference type="ARBA" id="ARBA00023002"/>
    </source>
</evidence>
<dbReference type="Gene3D" id="3.90.700.10">
    <property type="entry name" value="Succinate dehydrogenase/fumarate reductase flavoprotein, catalytic domain"/>
    <property type="match status" value="1"/>
</dbReference>
<proteinExistence type="predicted"/>
<dbReference type="GeneID" id="8827939"/>
<feature type="active site" description="Proton acceptor" evidence="3">
    <location>
        <position position="382"/>
    </location>
</feature>
<keyword evidence="6" id="KW-1185">Reference proteome</keyword>
<dbReference type="Proteomes" id="UP000001400">
    <property type="component" value="Chromosome"/>
</dbReference>
<gene>
    <name evidence="5" type="ordered locus">Aboo_0982</name>
</gene>
<dbReference type="InterPro" id="IPR036188">
    <property type="entry name" value="FAD/NAD-bd_sf"/>
</dbReference>
<protein>
    <submittedName>
        <fullName evidence="5">L-aspartate oxidase</fullName>
        <ecNumber evidence="5">1.4.3.16</ecNumber>
    </submittedName>
</protein>
<dbReference type="PANTHER" id="PTHR11632">
    <property type="entry name" value="SUCCINATE DEHYDROGENASE 2 FLAVOPROTEIN SUBUNIT"/>
    <property type="match status" value="1"/>
</dbReference>
<evidence type="ECO:0000256" key="3">
    <source>
        <dbReference type="PIRSR" id="PIRSR630664-50"/>
    </source>
</evidence>
<dbReference type="SUPFAM" id="SSF51905">
    <property type="entry name" value="FAD/NAD(P)-binding domain"/>
    <property type="match status" value="1"/>
</dbReference>
<organism evidence="5 6">
    <name type="scientific">Aciduliprofundum boonei (strain DSM 19572 / T469)</name>
    <dbReference type="NCBI Taxonomy" id="439481"/>
    <lineage>
        <taxon>Archaea</taxon>
        <taxon>Methanobacteriati</taxon>
        <taxon>Thermoplasmatota</taxon>
        <taxon>DHVE2 group</taxon>
        <taxon>Candidatus Aciduliprofundum</taxon>
    </lineage>
</organism>
<evidence type="ECO:0000313" key="5">
    <source>
        <dbReference type="EMBL" id="ADD08791.1"/>
    </source>
</evidence>
<evidence type="ECO:0000259" key="4">
    <source>
        <dbReference type="Pfam" id="PF00890"/>
    </source>
</evidence>
<evidence type="ECO:0000256" key="1">
    <source>
        <dbReference type="ARBA" id="ARBA00022630"/>
    </source>
</evidence>
<dbReference type="EC" id="1.4.3.16" evidence="5"/>
<name>D3T9L2_ACIB4</name>
<dbReference type="SUPFAM" id="SSF56425">
    <property type="entry name" value="Succinate dehydrogenase/fumarate reductase flavoprotein, catalytic domain"/>
    <property type="match status" value="1"/>
</dbReference>
<dbReference type="Pfam" id="PF00890">
    <property type="entry name" value="FAD_binding_2"/>
    <property type="match status" value="1"/>
</dbReference>
<sequence>MTLKLIRGYPEYMRESIEMVEKTRDQRIKEKEKEKELALSAEERREVLNKFHPDYAPGGKRELKVGVNKGEIVPNEVADILEAWPALDPDEVDLNDIDYDVDILIIGGGGAGTVAALWANNEGISAENILIATKLRHGDANSMMAQGGIQAADRPWDSPIIHYLDVLGGGHFANKHELVKALTEDAPKIIKWHEDLGVMYDKDEKGNFIERWGGGTSRKRLHSAKDYTGMEIMRVIRDEARNREIPVLEFSPAVELITTEDGEIGGAILWNMETKEYYVVRAKATVLATGGWGRLHIRGFPTTNHYGATADGLVMAYRAGARLRDLESVQYHPTGAAYPEQIVGLLITEKVRAMGATPVNKYGERFVFPLEPRDVEAAMFIRECFGKGNCVQTPTGMRGIWLDSPMIEELQGEGAIRKNLDAMYRMYKRFGIDMTKDPILVFPTLHYQNGGVEINADAQVLKGDGTPYPRFFAGGEVEGGVHGKNRLMGNSLLDYNVFGRRAGISAAKVARNSGKPGKLSLRHVKIYSEEVKKINVPLSRRSPILLPDYRGKRVLARKIDLPVLQ</sequence>
<accession>D3T9L2</accession>
<dbReference type="Gene3D" id="3.50.50.60">
    <property type="entry name" value="FAD/NAD(P)-binding domain"/>
    <property type="match status" value="1"/>
</dbReference>
<dbReference type="PANTHER" id="PTHR11632:SF51">
    <property type="entry name" value="SUCCINATE DEHYDROGENASE [UBIQUINONE] FLAVOPROTEIN SUBUNIT, MITOCHONDRIAL"/>
    <property type="match status" value="1"/>
</dbReference>
<dbReference type="GO" id="GO:0008734">
    <property type="term" value="F:L-aspartate oxidase activity"/>
    <property type="evidence" value="ECO:0007669"/>
    <property type="project" value="UniProtKB-EC"/>
</dbReference>
<dbReference type="InterPro" id="IPR030664">
    <property type="entry name" value="SdhA/FrdA/AprA"/>
</dbReference>
<dbReference type="AlphaFoldDB" id="D3T9L2"/>
<dbReference type="EMBL" id="CP001941">
    <property type="protein sequence ID" value="ADD08791.1"/>
    <property type="molecule type" value="Genomic_DNA"/>
</dbReference>